<dbReference type="EMBL" id="BGZK01000019">
    <property type="protein sequence ID" value="GBP05691.1"/>
    <property type="molecule type" value="Genomic_DNA"/>
</dbReference>
<evidence type="ECO:0000313" key="1">
    <source>
        <dbReference type="EMBL" id="GBP05691.1"/>
    </source>
</evidence>
<sequence length="90" mass="10441">MIEKISEKPAYCNRPRIQRRTGLGHLQPGRTVQRSISGGRFYERWGPPAAPQFDHPAYYIYTAMPDVVSYCRPLLSSESPNMRWKKLICN</sequence>
<accession>A0A4C1SXE1</accession>
<comment type="caution">
    <text evidence="1">The sequence shown here is derived from an EMBL/GenBank/DDBJ whole genome shotgun (WGS) entry which is preliminary data.</text>
</comment>
<dbReference type="AlphaFoldDB" id="A0A4C1SXE1"/>
<proteinExistence type="predicted"/>
<protein>
    <submittedName>
        <fullName evidence="1">Uncharacterized protein</fullName>
    </submittedName>
</protein>
<organism evidence="1 2">
    <name type="scientific">Eumeta variegata</name>
    <name type="common">Bagworm moth</name>
    <name type="synonym">Eumeta japonica</name>
    <dbReference type="NCBI Taxonomy" id="151549"/>
    <lineage>
        <taxon>Eukaryota</taxon>
        <taxon>Metazoa</taxon>
        <taxon>Ecdysozoa</taxon>
        <taxon>Arthropoda</taxon>
        <taxon>Hexapoda</taxon>
        <taxon>Insecta</taxon>
        <taxon>Pterygota</taxon>
        <taxon>Neoptera</taxon>
        <taxon>Endopterygota</taxon>
        <taxon>Lepidoptera</taxon>
        <taxon>Glossata</taxon>
        <taxon>Ditrysia</taxon>
        <taxon>Tineoidea</taxon>
        <taxon>Psychidae</taxon>
        <taxon>Oiketicinae</taxon>
        <taxon>Eumeta</taxon>
    </lineage>
</organism>
<keyword evidence="2" id="KW-1185">Reference proteome</keyword>
<gene>
    <name evidence="1" type="ORF">EVAR_5035_1</name>
</gene>
<evidence type="ECO:0000313" key="2">
    <source>
        <dbReference type="Proteomes" id="UP000299102"/>
    </source>
</evidence>
<reference evidence="1 2" key="1">
    <citation type="journal article" date="2019" name="Commun. Biol.">
        <title>The bagworm genome reveals a unique fibroin gene that provides high tensile strength.</title>
        <authorList>
            <person name="Kono N."/>
            <person name="Nakamura H."/>
            <person name="Ohtoshi R."/>
            <person name="Tomita M."/>
            <person name="Numata K."/>
            <person name="Arakawa K."/>
        </authorList>
    </citation>
    <scope>NUCLEOTIDE SEQUENCE [LARGE SCALE GENOMIC DNA]</scope>
</reference>
<name>A0A4C1SXE1_EUMVA</name>
<dbReference type="Proteomes" id="UP000299102">
    <property type="component" value="Unassembled WGS sequence"/>
</dbReference>